<evidence type="ECO:0000256" key="1">
    <source>
        <dbReference type="ARBA" id="ARBA00010638"/>
    </source>
</evidence>
<accession>A0A8J4A7K7</accession>
<keyword evidence="3 4" id="KW-0067">ATP-binding</keyword>
<feature type="binding site" evidence="4">
    <location>
        <position position="40"/>
    </location>
    <ligand>
        <name>substrate</name>
    </ligand>
</feature>
<protein>
    <recommendedName>
        <fullName evidence="5">5-formyltetrahydrofolate cyclo-ligase</fullName>
        <ecNumber evidence="5">6.3.3.2</ecNumber>
    </recommendedName>
</protein>
<evidence type="ECO:0000256" key="5">
    <source>
        <dbReference type="RuleBase" id="RU361279"/>
    </source>
</evidence>
<dbReference type="InterPro" id="IPR037171">
    <property type="entry name" value="NagB/RpiA_transferase-like"/>
</dbReference>
<dbReference type="NCBIfam" id="TIGR02727">
    <property type="entry name" value="MTHFS_bact"/>
    <property type="match status" value="1"/>
</dbReference>
<evidence type="ECO:0000313" key="7">
    <source>
        <dbReference type="Proteomes" id="UP000635606"/>
    </source>
</evidence>
<dbReference type="InterPro" id="IPR024185">
    <property type="entry name" value="FTHF_cligase-like_sf"/>
</dbReference>
<dbReference type="Pfam" id="PF01812">
    <property type="entry name" value="5-FTHF_cyc-lig"/>
    <property type="match status" value="1"/>
</dbReference>
<sequence>MRSALLAARRGVPAPERRRRDTAIAAALAPLARGVVAAFVPLAEEPGLRDPHSTRFSVLLPVLLPDNDLDWAVFDGPLTPGRFGLREPVGPRLGVSAVLDADLLLVPALAVDPLGRRLGRGGGSYDRVLARVAGAVPALAVVDEAEVVPAVPVEPHDRRVQGYLTPAGVHWISP</sequence>
<evidence type="ECO:0000256" key="4">
    <source>
        <dbReference type="PIRSR" id="PIRSR006806-1"/>
    </source>
</evidence>
<reference evidence="6" key="1">
    <citation type="submission" date="2021-01" db="EMBL/GenBank/DDBJ databases">
        <title>Whole genome shotgun sequence of Virgisporangium ochraceum NBRC 16418.</title>
        <authorList>
            <person name="Komaki H."/>
            <person name="Tamura T."/>
        </authorList>
    </citation>
    <scope>NUCLEOTIDE SEQUENCE</scope>
    <source>
        <strain evidence="6">NBRC 16418</strain>
    </source>
</reference>
<dbReference type="GO" id="GO:0046872">
    <property type="term" value="F:metal ion binding"/>
    <property type="evidence" value="ECO:0007669"/>
    <property type="project" value="UniProtKB-KW"/>
</dbReference>
<dbReference type="PIRSF" id="PIRSF006806">
    <property type="entry name" value="FTHF_cligase"/>
    <property type="match status" value="1"/>
</dbReference>
<dbReference type="PANTHER" id="PTHR23407">
    <property type="entry name" value="ATPASE INHIBITOR/5-FORMYLTETRAHYDROFOLATE CYCLO-LIGASE"/>
    <property type="match status" value="1"/>
</dbReference>
<comment type="similarity">
    <text evidence="1 5">Belongs to the 5-formyltetrahydrofolate cyclo-ligase family.</text>
</comment>
<feature type="binding site" evidence="4">
    <location>
        <position position="45"/>
    </location>
    <ligand>
        <name>substrate</name>
    </ligand>
</feature>
<gene>
    <name evidence="6" type="ORF">Voc01_092630</name>
</gene>
<proteinExistence type="inferred from homology"/>
<dbReference type="GO" id="GO:0035999">
    <property type="term" value="P:tetrahydrofolate interconversion"/>
    <property type="evidence" value="ECO:0007669"/>
    <property type="project" value="TreeGrafter"/>
</dbReference>
<comment type="catalytic activity">
    <reaction evidence="5">
        <text>(6S)-5-formyl-5,6,7,8-tetrahydrofolate + ATP = (6R)-5,10-methenyltetrahydrofolate + ADP + phosphate</text>
        <dbReference type="Rhea" id="RHEA:10488"/>
        <dbReference type="ChEBI" id="CHEBI:30616"/>
        <dbReference type="ChEBI" id="CHEBI:43474"/>
        <dbReference type="ChEBI" id="CHEBI:57455"/>
        <dbReference type="ChEBI" id="CHEBI:57457"/>
        <dbReference type="ChEBI" id="CHEBI:456216"/>
        <dbReference type="EC" id="6.3.3.2"/>
    </reaction>
</comment>
<keyword evidence="2 4" id="KW-0547">Nucleotide-binding</keyword>
<dbReference type="InterPro" id="IPR002698">
    <property type="entry name" value="FTHF_cligase"/>
</dbReference>
<organism evidence="6 7">
    <name type="scientific">Virgisporangium ochraceum</name>
    <dbReference type="NCBI Taxonomy" id="65505"/>
    <lineage>
        <taxon>Bacteria</taxon>
        <taxon>Bacillati</taxon>
        <taxon>Actinomycetota</taxon>
        <taxon>Actinomycetes</taxon>
        <taxon>Micromonosporales</taxon>
        <taxon>Micromonosporaceae</taxon>
        <taxon>Virgisporangium</taxon>
    </lineage>
</organism>
<dbReference type="SUPFAM" id="SSF100950">
    <property type="entry name" value="NagB/RpiA/CoA transferase-like"/>
    <property type="match status" value="1"/>
</dbReference>
<dbReference type="EMBL" id="BOPH01000133">
    <property type="protein sequence ID" value="GIJ74346.1"/>
    <property type="molecule type" value="Genomic_DNA"/>
</dbReference>
<comment type="caution">
    <text evidence="6">The sequence shown here is derived from an EMBL/GenBank/DDBJ whole genome shotgun (WGS) entry which is preliminary data.</text>
</comment>
<evidence type="ECO:0000313" key="6">
    <source>
        <dbReference type="EMBL" id="GIJ74346.1"/>
    </source>
</evidence>
<keyword evidence="5" id="KW-0479">Metal-binding</keyword>
<dbReference type="AlphaFoldDB" id="A0A8J4A7K7"/>
<evidence type="ECO:0000256" key="2">
    <source>
        <dbReference type="ARBA" id="ARBA00022741"/>
    </source>
</evidence>
<dbReference type="EC" id="6.3.3.2" evidence="5"/>
<dbReference type="GO" id="GO:0009396">
    <property type="term" value="P:folic acid-containing compound biosynthetic process"/>
    <property type="evidence" value="ECO:0007669"/>
    <property type="project" value="TreeGrafter"/>
</dbReference>
<keyword evidence="5" id="KW-0460">Magnesium</keyword>
<dbReference type="GO" id="GO:0005524">
    <property type="term" value="F:ATP binding"/>
    <property type="evidence" value="ECO:0007669"/>
    <property type="project" value="UniProtKB-KW"/>
</dbReference>
<feature type="binding site" evidence="4">
    <location>
        <begin position="117"/>
        <end position="125"/>
    </location>
    <ligand>
        <name>ATP</name>
        <dbReference type="ChEBI" id="CHEBI:30616"/>
    </ligand>
</feature>
<keyword evidence="7" id="KW-1185">Reference proteome</keyword>
<dbReference type="GO" id="GO:0030272">
    <property type="term" value="F:5-formyltetrahydrofolate cyclo-ligase activity"/>
    <property type="evidence" value="ECO:0007669"/>
    <property type="project" value="UniProtKB-EC"/>
</dbReference>
<comment type="cofactor">
    <cofactor evidence="5">
        <name>Mg(2+)</name>
        <dbReference type="ChEBI" id="CHEBI:18420"/>
    </cofactor>
</comment>
<evidence type="ECO:0000256" key="3">
    <source>
        <dbReference type="ARBA" id="ARBA00022840"/>
    </source>
</evidence>
<dbReference type="Gene3D" id="3.40.50.10420">
    <property type="entry name" value="NagB/RpiA/CoA transferase-like"/>
    <property type="match status" value="1"/>
</dbReference>
<dbReference type="PANTHER" id="PTHR23407:SF1">
    <property type="entry name" value="5-FORMYLTETRAHYDROFOLATE CYCLO-LIGASE"/>
    <property type="match status" value="1"/>
</dbReference>
<dbReference type="RefSeq" id="WP_203934151.1">
    <property type="nucleotide sequence ID" value="NZ_BOPH01000133.1"/>
</dbReference>
<dbReference type="Proteomes" id="UP000635606">
    <property type="component" value="Unassembled WGS sequence"/>
</dbReference>
<name>A0A8J4A7K7_9ACTN</name>